<gene>
    <name evidence="1" type="ORF">NITLEN_90039</name>
</gene>
<dbReference type="InParanoid" id="A0A330LAP6"/>
<accession>A0A330LAP6</accession>
<keyword evidence="2" id="KW-1185">Reference proteome</keyword>
<dbReference type="Proteomes" id="UP000248168">
    <property type="component" value="Unassembled WGS sequence"/>
</dbReference>
<evidence type="ECO:0000313" key="2">
    <source>
        <dbReference type="Proteomes" id="UP000248168"/>
    </source>
</evidence>
<sequence>MLVSWPVLSSIPGSGAVQLHAESDRYRLDGELRDPGDAVNPQSAAMGRARIAMGLADWSLRTVSVWRIDGWRSGAMMASSDESI</sequence>
<dbReference type="AlphaFoldDB" id="A0A330LAP6"/>
<evidence type="ECO:0000313" key="1">
    <source>
        <dbReference type="EMBL" id="SPP66784.1"/>
    </source>
</evidence>
<proteinExistence type="predicted"/>
<name>A0A330LAP6_9BACT</name>
<dbReference type="EMBL" id="OUNR01000022">
    <property type="protein sequence ID" value="SPP66784.1"/>
    <property type="molecule type" value="Genomic_DNA"/>
</dbReference>
<protein>
    <submittedName>
        <fullName evidence="1">Uncharacterized protein</fullName>
    </submittedName>
</protein>
<organism evidence="1 2">
    <name type="scientific">Nitrospira lenta</name>
    <dbReference type="NCBI Taxonomy" id="1436998"/>
    <lineage>
        <taxon>Bacteria</taxon>
        <taxon>Pseudomonadati</taxon>
        <taxon>Nitrospirota</taxon>
        <taxon>Nitrospiria</taxon>
        <taxon>Nitrospirales</taxon>
        <taxon>Nitrospiraceae</taxon>
        <taxon>Nitrospira</taxon>
    </lineage>
</organism>
<reference evidence="2" key="1">
    <citation type="submission" date="2018-04" db="EMBL/GenBank/DDBJ databases">
        <authorList>
            <person name="Lucker S."/>
            <person name="Sakoula D."/>
        </authorList>
    </citation>
    <scope>NUCLEOTIDE SEQUENCE [LARGE SCALE GENOMIC DNA]</scope>
</reference>